<proteinExistence type="predicted"/>
<comment type="caution">
    <text evidence="1">The sequence shown here is derived from an EMBL/GenBank/DDBJ whole genome shotgun (WGS) entry which is preliminary data.</text>
</comment>
<accession>A0A949TQ44</accession>
<dbReference type="GO" id="GO:0006457">
    <property type="term" value="P:protein folding"/>
    <property type="evidence" value="ECO:0007669"/>
    <property type="project" value="InterPro"/>
</dbReference>
<evidence type="ECO:0000313" key="1">
    <source>
        <dbReference type="EMBL" id="MBV7276480.1"/>
    </source>
</evidence>
<sequence>MLINICEDIEFLKKQSSEGDISKNLNAKCTSGTLEKNNFNNGESGLFEVLQSLEGINNEVIKNKNLLKSVLEEDYEVKGKCIEKIKSIINAYVKFYDYVDGIRFDLEKIGDCKSNGILNGINNILEFLEKEFSSIGIVIHKPKIGIDKFDKLKHELIKTKKDSNFEDDIIIFVKRKGFYYNDRNIRFVRMAKVITVLN</sequence>
<dbReference type="GO" id="GO:0051087">
    <property type="term" value="F:protein-folding chaperone binding"/>
    <property type="evidence" value="ECO:0007669"/>
    <property type="project" value="InterPro"/>
</dbReference>
<evidence type="ECO:0000313" key="2">
    <source>
        <dbReference type="Proteomes" id="UP000694308"/>
    </source>
</evidence>
<dbReference type="Pfam" id="PF01025">
    <property type="entry name" value="GrpE"/>
    <property type="match status" value="1"/>
</dbReference>
<organism evidence="1 2">
    <name type="scientific">Clostridium thailandense</name>
    <dbReference type="NCBI Taxonomy" id="2794346"/>
    <lineage>
        <taxon>Bacteria</taxon>
        <taxon>Bacillati</taxon>
        <taxon>Bacillota</taxon>
        <taxon>Clostridia</taxon>
        <taxon>Eubacteriales</taxon>
        <taxon>Clostridiaceae</taxon>
        <taxon>Clostridium</taxon>
    </lineage>
</organism>
<dbReference type="InterPro" id="IPR000740">
    <property type="entry name" value="GrpE"/>
</dbReference>
<dbReference type="GO" id="GO:0042803">
    <property type="term" value="F:protein homodimerization activity"/>
    <property type="evidence" value="ECO:0007669"/>
    <property type="project" value="InterPro"/>
</dbReference>
<reference evidence="1" key="1">
    <citation type="submission" date="2020-12" db="EMBL/GenBank/DDBJ databases">
        <title>Clostridium thailandense sp. nov., a novel acetogenic bacterium isolated from peat land soil in Thailand.</title>
        <authorList>
            <person name="Chaikitkaew S."/>
            <person name="Birkeland N.K."/>
        </authorList>
    </citation>
    <scope>NUCLEOTIDE SEQUENCE</scope>
    <source>
        <strain evidence="1">PL3</strain>
    </source>
</reference>
<name>A0A949TQ44_9CLOT</name>
<dbReference type="AlphaFoldDB" id="A0A949TQ44"/>
<gene>
    <name evidence="1" type="primary">grpE</name>
    <name evidence="1" type="ORF">I6U48_26750</name>
</gene>
<dbReference type="EMBL" id="JAEEGC010000180">
    <property type="protein sequence ID" value="MBV7276480.1"/>
    <property type="molecule type" value="Genomic_DNA"/>
</dbReference>
<dbReference type="GO" id="GO:0000774">
    <property type="term" value="F:adenyl-nucleotide exchange factor activity"/>
    <property type="evidence" value="ECO:0007669"/>
    <property type="project" value="InterPro"/>
</dbReference>
<dbReference type="Proteomes" id="UP000694308">
    <property type="component" value="Unassembled WGS sequence"/>
</dbReference>
<protein>
    <submittedName>
        <fullName evidence="1">Nucleotide exchange factor GrpE</fullName>
    </submittedName>
</protein>
<keyword evidence="2" id="KW-1185">Reference proteome</keyword>
<dbReference type="RefSeq" id="WP_218323562.1">
    <property type="nucleotide sequence ID" value="NZ_JAEEGC010000180.1"/>
</dbReference>